<dbReference type="OrthoDB" id="5598377at2759"/>
<evidence type="ECO:0000256" key="1">
    <source>
        <dbReference type="SAM" id="MobiDB-lite"/>
    </source>
</evidence>
<gene>
    <name evidence="2" type="ORF">CONCODRAFT_10027</name>
</gene>
<evidence type="ECO:0008006" key="4">
    <source>
        <dbReference type="Google" id="ProtNLM"/>
    </source>
</evidence>
<accession>A0A137NYX9</accession>
<dbReference type="AlphaFoldDB" id="A0A137NYX9"/>
<sequence>MTLQEEITEEEVKESIKKPPNGKTPGLDVIPFELYKMVKDQIAQTLTKTFNKVKTGEYMEDFNIANIVLLYKMKGDKTNPKYWRPITLANTDGKIMSRIISNRFSNILKRVLCKNQYGLLRKEKYGITH</sequence>
<organism evidence="2 3">
    <name type="scientific">Conidiobolus coronatus (strain ATCC 28846 / CBS 209.66 / NRRL 28638)</name>
    <name type="common">Delacroixia coronata</name>
    <dbReference type="NCBI Taxonomy" id="796925"/>
    <lineage>
        <taxon>Eukaryota</taxon>
        <taxon>Fungi</taxon>
        <taxon>Fungi incertae sedis</taxon>
        <taxon>Zoopagomycota</taxon>
        <taxon>Entomophthoromycotina</taxon>
        <taxon>Entomophthoromycetes</taxon>
        <taxon>Entomophthorales</taxon>
        <taxon>Ancylistaceae</taxon>
        <taxon>Conidiobolus</taxon>
    </lineage>
</organism>
<name>A0A137NYX9_CONC2</name>
<protein>
    <recommendedName>
        <fullName evidence="4">Reverse transcriptase domain-containing protein</fullName>
    </recommendedName>
</protein>
<evidence type="ECO:0000313" key="3">
    <source>
        <dbReference type="Proteomes" id="UP000070444"/>
    </source>
</evidence>
<reference evidence="2 3" key="1">
    <citation type="journal article" date="2015" name="Genome Biol. Evol.">
        <title>Phylogenomic analyses indicate that early fungi evolved digesting cell walls of algal ancestors of land plants.</title>
        <authorList>
            <person name="Chang Y."/>
            <person name="Wang S."/>
            <person name="Sekimoto S."/>
            <person name="Aerts A.L."/>
            <person name="Choi C."/>
            <person name="Clum A."/>
            <person name="LaButti K.M."/>
            <person name="Lindquist E.A."/>
            <person name="Yee Ngan C."/>
            <person name="Ohm R.A."/>
            <person name="Salamov A.A."/>
            <person name="Grigoriev I.V."/>
            <person name="Spatafora J.W."/>
            <person name="Berbee M.L."/>
        </authorList>
    </citation>
    <scope>NUCLEOTIDE SEQUENCE [LARGE SCALE GENOMIC DNA]</scope>
    <source>
        <strain evidence="2 3">NRRL 28638</strain>
    </source>
</reference>
<dbReference type="PANTHER" id="PTHR19446">
    <property type="entry name" value="REVERSE TRANSCRIPTASES"/>
    <property type="match status" value="1"/>
</dbReference>
<feature type="region of interest" description="Disordered" evidence="1">
    <location>
        <begin position="1"/>
        <end position="24"/>
    </location>
</feature>
<dbReference type="Proteomes" id="UP000070444">
    <property type="component" value="Unassembled WGS sequence"/>
</dbReference>
<evidence type="ECO:0000313" key="2">
    <source>
        <dbReference type="EMBL" id="KXN67844.1"/>
    </source>
</evidence>
<keyword evidence="3" id="KW-1185">Reference proteome</keyword>
<proteinExistence type="predicted"/>
<dbReference type="EMBL" id="KQ964610">
    <property type="protein sequence ID" value="KXN67844.1"/>
    <property type="molecule type" value="Genomic_DNA"/>
</dbReference>
<feature type="compositionally biased region" description="Acidic residues" evidence="1">
    <location>
        <begin position="1"/>
        <end position="12"/>
    </location>
</feature>